<dbReference type="EMBL" id="FQUV01000012">
    <property type="protein sequence ID" value="SHF78155.1"/>
    <property type="molecule type" value="Genomic_DNA"/>
</dbReference>
<evidence type="ECO:0000313" key="1">
    <source>
        <dbReference type="EMBL" id="SHF78155.1"/>
    </source>
</evidence>
<accession>A0A1M5EFZ2</accession>
<reference evidence="2" key="1">
    <citation type="submission" date="2016-11" db="EMBL/GenBank/DDBJ databases">
        <authorList>
            <person name="Varghese N."/>
            <person name="Submissions S."/>
        </authorList>
    </citation>
    <scope>NUCLEOTIDE SEQUENCE [LARGE SCALE GENOMIC DNA]</scope>
    <source>
        <strain evidence="2">DSM 100566</strain>
    </source>
</reference>
<proteinExistence type="predicted"/>
<evidence type="ECO:0008006" key="3">
    <source>
        <dbReference type="Google" id="ProtNLM"/>
    </source>
</evidence>
<dbReference type="RefSeq" id="WP_073146176.1">
    <property type="nucleotide sequence ID" value="NZ_FQUV01000012.1"/>
</dbReference>
<gene>
    <name evidence="1" type="ORF">SAMN05444273_11239</name>
</gene>
<dbReference type="STRING" id="1486859.SAMN05444273_11239"/>
<name>A0A1M5EFZ2_9RHOB</name>
<protein>
    <recommendedName>
        <fullName evidence="3">Tellurite resistance protein TerB</fullName>
    </recommendedName>
</protein>
<dbReference type="OrthoDB" id="8478875at2"/>
<evidence type="ECO:0000313" key="2">
    <source>
        <dbReference type="Proteomes" id="UP000184144"/>
    </source>
</evidence>
<dbReference type="AlphaFoldDB" id="A0A1M5EFZ2"/>
<keyword evidence="2" id="KW-1185">Reference proteome</keyword>
<sequence length="175" mass="19028">MPILIAIIGALGAAAYWYFRMRDIGVAGRDLANVANDVRLAARRFGFSRRSNTHPAESIEDPKVAIGGLAVAFLELDNLPSQDARIAMTRELQRATNVTLQDAEELAILGRWLMSECGGPEPTVTRLSKKLYKLGGGEQLAPLMQVLNAIGTAGDGSLSERQRDALDDIKYAFKL</sequence>
<dbReference type="Proteomes" id="UP000184144">
    <property type="component" value="Unassembled WGS sequence"/>
</dbReference>
<organism evidence="1 2">
    <name type="scientific">Litoreibacter ascidiaceicola</name>
    <dbReference type="NCBI Taxonomy" id="1486859"/>
    <lineage>
        <taxon>Bacteria</taxon>
        <taxon>Pseudomonadati</taxon>
        <taxon>Pseudomonadota</taxon>
        <taxon>Alphaproteobacteria</taxon>
        <taxon>Rhodobacterales</taxon>
        <taxon>Roseobacteraceae</taxon>
        <taxon>Litoreibacter</taxon>
    </lineage>
</organism>